<name>A0A2B7Z833_9EURO</name>
<feature type="domain" description="NACHT" evidence="4">
    <location>
        <begin position="386"/>
        <end position="537"/>
    </location>
</feature>
<dbReference type="PANTHER" id="PTHR10039:SF16">
    <property type="entry name" value="GPI INOSITOL-DEACYLASE"/>
    <property type="match status" value="1"/>
</dbReference>
<sequence>MPVRKKLMNKLGFGRSSRRKSQVLNSQGSQTPPTPAASSPSPSSVSNLASVFPCSTVVLTTNPEPVKVPPSSPPVLATTSQDLWFDALQKLSSDDQQIILAIQSTKTTACPLSERIEELVGMTRLKQQECETKYYRFSFRGKELILRDVAEKTIFWLNKVKGIGDVAVGFDQAHASLPWAGVRLMLQVAVAESEQMGALLVAVEKVIYLVNRCTVYESLYQPRSTPAEPLQNFYGALVELYAAVLQLVALSHCLFSKNTATRTLHALVKPNEVLESVAKCQDLERRVDVEAQNCERALSRDSRALDVKSRRLLEDLSTTILRCDTKVSSLLETITDEERLKILDWISSVLYGQNHGTVKDTRTAGTCGWILKRPSYTEWKNTSSSMILWLYGTAGTGKTYLTSRVIDEIRGTLKINTNDEGFAFFYCNRNESVRRDPLAVLRSFVRQLSSSVSNQHRIQTLIREYYIQTRTGASEPTINECRGLLLELMNIYPKTTLILDALDECEEHSRSVLIELFNYLVSQAARPVKIFISSRPDIDIKNTFSRHTNIGIQATDNDDDISRFVKCEIIRHPRWNKMSAELQNDIIETLQQGSQGIFQWAYLQIKQLLVLQQERPIRNRLGKLPIDLEHAYDEIFDGMDETEREIADRALQWVMCAKTPLRSEVLLPAVCQTGGELIYPIGDLDEDLILKYCRYLLNVDPIQGVWVPYHLSVIEYCEKHLRSQRQANCLVASVCLALLNAKEEKLTPAQILECPINDGEYDKLLTYATDTWVFHVQRCEGWEDTSNCIPNNLGQFLGSPTESGAAYRRWVKLEAHNYIERLRTTTSLSIRDLEPASIPAFAACAFGFYTTLPNWWANPWPDYGPRASSGHSLLQLAAMAGSFPICKRLLDWGVDVNEQHTESEYVNFLLVDAMNMVCDTEHSYKNRVLKPLIRVLEAAIDTGNEQAVYS</sequence>
<dbReference type="PROSITE" id="PS50837">
    <property type="entry name" value="NACHT"/>
    <property type="match status" value="1"/>
</dbReference>
<evidence type="ECO:0000256" key="2">
    <source>
        <dbReference type="PROSITE-ProRule" id="PRU00023"/>
    </source>
</evidence>
<dbReference type="InterPro" id="IPR007111">
    <property type="entry name" value="NACHT_NTPase"/>
</dbReference>
<dbReference type="InterPro" id="IPR027417">
    <property type="entry name" value="P-loop_NTPase"/>
</dbReference>
<accession>A0A2B7Z833</accession>
<keyword evidence="1" id="KW-0677">Repeat</keyword>
<dbReference type="InterPro" id="IPR056884">
    <property type="entry name" value="NPHP3-like_N"/>
</dbReference>
<comment type="caution">
    <text evidence="5">The sequence shown here is derived from an EMBL/GenBank/DDBJ whole genome shotgun (WGS) entry which is preliminary data.</text>
</comment>
<evidence type="ECO:0000256" key="3">
    <source>
        <dbReference type="SAM" id="MobiDB-lite"/>
    </source>
</evidence>
<dbReference type="AlphaFoldDB" id="A0A2B7Z833"/>
<feature type="region of interest" description="Disordered" evidence="3">
    <location>
        <begin position="1"/>
        <end position="43"/>
    </location>
</feature>
<feature type="repeat" description="ANK" evidence="2">
    <location>
        <begin position="869"/>
        <end position="901"/>
    </location>
</feature>
<dbReference type="Pfam" id="PF24883">
    <property type="entry name" value="NPHP3_N"/>
    <property type="match status" value="1"/>
</dbReference>
<evidence type="ECO:0000313" key="6">
    <source>
        <dbReference type="Proteomes" id="UP000226031"/>
    </source>
</evidence>
<dbReference type="Pfam" id="PF24809">
    <property type="entry name" value="DUF7708"/>
    <property type="match status" value="1"/>
</dbReference>
<protein>
    <recommendedName>
        <fullName evidence="4">NACHT domain-containing protein</fullName>
    </recommendedName>
</protein>
<dbReference type="PROSITE" id="PS50297">
    <property type="entry name" value="ANK_REP_REGION"/>
    <property type="match status" value="1"/>
</dbReference>
<evidence type="ECO:0000259" key="4">
    <source>
        <dbReference type="PROSITE" id="PS50837"/>
    </source>
</evidence>
<keyword evidence="2" id="KW-0040">ANK repeat</keyword>
<dbReference type="Proteomes" id="UP000226031">
    <property type="component" value="Unassembled WGS sequence"/>
</dbReference>
<evidence type="ECO:0000256" key="1">
    <source>
        <dbReference type="ARBA" id="ARBA00022737"/>
    </source>
</evidence>
<gene>
    <name evidence="5" type="ORF">GX50_07716</name>
</gene>
<dbReference type="STRING" id="73230.A0A2B7Z833"/>
<dbReference type="VEuPathDB" id="FungiDB:EMCG_00605"/>
<dbReference type="EMBL" id="PDND01000233">
    <property type="protein sequence ID" value="PGH29521.1"/>
    <property type="molecule type" value="Genomic_DNA"/>
</dbReference>
<organism evidence="5 6">
    <name type="scientific">[Emmonsia] crescens</name>
    <dbReference type="NCBI Taxonomy" id="73230"/>
    <lineage>
        <taxon>Eukaryota</taxon>
        <taxon>Fungi</taxon>
        <taxon>Dikarya</taxon>
        <taxon>Ascomycota</taxon>
        <taxon>Pezizomycotina</taxon>
        <taxon>Eurotiomycetes</taxon>
        <taxon>Eurotiomycetidae</taxon>
        <taxon>Onygenales</taxon>
        <taxon>Ajellomycetaceae</taxon>
        <taxon>Emergomyces</taxon>
    </lineage>
</organism>
<dbReference type="InterPro" id="IPR002110">
    <property type="entry name" value="Ankyrin_rpt"/>
</dbReference>
<feature type="non-terminal residue" evidence="5">
    <location>
        <position position="950"/>
    </location>
</feature>
<dbReference type="PANTHER" id="PTHR10039">
    <property type="entry name" value="AMELOGENIN"/>
    <property type="match status" value="1"/>
</dbReference>
<dbReference type="SUPFAM" id="SSF52540">
    <property type="entry name" value="P-loop containing nucleoside triphosphate hydrolases"/>
    <property type="match status" value="1"/>
</dbReference>
<keyword evidence="6" id="KW-1185">Reference proteome</keyword>
<proteinExistence type="predicted"/>
<reference evidence="5 6" key="1">
    <citation type="submission" date="2017-10" db="EMBL/GenBank/DDBJ databases">
        <title>Comparative genomics in systemic dimorphic fungi from Ajellomycetaceae.</title>
        <authorList>
            <person name="Munoz J.F."/>
            <person name="Mcewen J.G."/>
            <person name="Clay O.K."/>
            <person name="Cuomo C.A."/>
        </authorList>
    </citation>
    <scope>NUCLEOTIDE SEQUENCE [LARGE SCALE GENOMIC DNA]</scope>
    <source>
        <strain evidence="5 6">UAMH4076</strain>
    </source>
</reference>
<dbReference type="InterPro" id="IPR056125">
    <property type="entry name" value="DUF7708"/>
</dbReference>
<evidence type="ECO:0000313" key="5">
    <source>
        <dbReference type="EMBL" id="PGH29521.1"/>
    </source>
</evidence>
<dbReference type="Gene3D" id="3.40.50.300">
    <property type="entry name" value="P-loop containing nucleotide triphosphate hydrolases"/>
    <property type="match status" value="1"/>
</dbReference>
<dbReference type="PROSITE" id="PS50088">
    <property type="entry name" value="ANK_REPEAT"/>
    <property type="match status" value="1"/>
</dbReference>